<dbReference type="InterPro" id="IPR005651">
    <property type="entry name" value="Trm112-like"/>
</dbReference>
<evidence type="ECO:0000256" key="1">
    <source>
        <dbReference type="ARBA" id="ARBA00007980"/>
    </source>
</evidence>
<dbReference type="PANTHER" id="PTHR12773:SF0">
    <property type="entry name" value="MULTIFUNCTIONAL METHYLTRANSFERASE SUBUNIT TRM112-LIKE PROTEIN"/>
    <property type="match status" value="1"/>
</dbReference>
<protein>
    <recommendedName>
        <fullName evidence="4">Multifunctional methyltransferase subunit TRM112-like protein</fullName>
    </recommendedName>
</protein>
<accession>A0A7S2V8E2</accession>
<evidence type="ECO:0008006" key="4">
    <source>
        <dbReference type="Google" id="ProtNLM"/>
    </source>
</evidence>
<dbReference type="GO" id="GO:0070476">
    <property type="term" value="P:rRNA (guanine-N7)-methylation"/>
    <property type="evidence" value="ECO:0007669"/>
    <property type="project" value="TreeGrafter"/>
</dbReference>
<comment type="similarity">
    <text evidence="1">Belongs to the TRM112 family.</text>
</comment>
<dbReference type="Pfam" id="PF03966">
    <property type="entry name" value="Trm112p"/>
    <property type="match status" value="1"/>
</dbReference>
<dbReference type="SUPFAM" id="SSF158997">
    <property type="entry name" value="Trm112p-like"/>
    <property type="match status" value="1"/>
</dbReference>
<evidence type="ECO:0000313" key="3">
    <source>
        <dbReference type="EMBL" id="CAD9874995.1"/>
    </source>
</evidence>
<dbReference type="CDD" id="cd21089">
    <property type="entry name" value="Trm112-like"/>
    <property type="match status" value="1"/>
</dbReference>
<name>A0A7S2V8E2_9STRA</name>
<reference evidence="3" key="1">
    <citation type="submission" date="2021-01" db="EMBL/GenBank/DDBJ databases">
        <authorList>
            <person name="Corre E."/>
            <person name="Pelletier E."/>
            <person name="Niang G."/>
            <person name="Scheremetjew M."/>
            <person name="Finn R."/>
            <person name="Kale V."/>
            <person name="Holt S."/>
            <person name="Cochrane G."/>
            <person name="Meng A."/>
            <person name="Brown T."/>
            <person name="Cohen L."/>
        </authorList>
    </citation>
    <scope>NUCLEOTIDE SEQUENCE</scope>
    <source>
        <strain evidence="3">CCMP1661</strain>
    </source>
</reference>
<proteinExistence type="inferred from homology"/>
<dbReference type="InterPro" id="IPR039127">
    <property type="entry name" value="Trm112"/>
</dbReference>
<comment type="subunit">
    <text evidence="2">Interacts with TRM9.</text>
</comment>
<dbReference type="Gene3D" id="2.20.25.10">
    <property type="match status" value="1"/>
</dbReference>
<evidence type="ECO:0000256" key="2">
    <source>
        <dbReference type="ARBA" id="ARBA00065633"/>
    </source>
</evidence>
<dbReference type="GO" id="GO:0030488">
    <property type="term" value="P:tRNA methylation"/>
    <property type="evidence" value="ECO:0007669"/>
    <property type="project" value="TreeGrafter"/>
</dbReference>
<dbReference type="PANTHER" id="PTHR12773">
    <property type="entry name" value="UPF0315 PROTEIN-RELATED"/>
    <property type="match status" value="1"/>
</dbReference>
<dbReference type="AlphaFoldDB" id="A0A7S2V8E2"/>
<dbReference type="FunFam" id="2.20.25.10:FF:000018">
    <property type="entry name" value="Multifunctional methyltransferase subunit TRM112-like B"/>
    <property type="match status" value="1"/>
</dbReference>
<dbReference type="EMBL" id="HBHR01023575">
    <property type="protein sequence ID" value="CAD9874995.1"/>
    <property type="molecule type" value="Transcribed_RNA"/>
</dbReference>
<dbReference type="GO" id="GO:0046982">
    <property type="term" value="F:protein heterodimerization activity"/>
    <property type="evidence" value="ECO:0007669"/>
    <property type="project" value="InterPro"/>
</dbReference>
<gene>
    <name evidence="3" type="ORF">FJAP1339_LOCUS12108</name>
</gene>
<organism evidence="3">
    <name type="scientific">Fibrocapsa japonica</name>
    <dbReference type="NCBI Taxonomy" id="94617"/>
    <lineage>
        <taxon>Eukaryota</taxon>
        <taxon>Sar</taxon>
        <taxon>Stramenopiles</taxon>
        <taxon>Ochrophyta</taxon>
        <taxon>Raphidophyceae</taxon>
        <taxon>Chattonellales</taxon>
        <taxon>Chattonellaceae</taxon>
        <taxon>Fibrocapsa</taxon>
    </lineage>
</organism>
<sequence>MRLITHNMLKSNIKGVENGFPLTIEASQIYEEEAEFNADFMQQLIPKLEWAAVRAAVGQLGLEIELPPEDQDIGEMKESEEFLRTLHHILFEVHVIEGDLVCPETGRKFPIVNGIPNMLLHEDEV</sequence>